<protein>
    <submittedName>
        <fullName evidence="5">LAFE_0G17458g1_1</fullName>
    </submittedName>
</protein>
<reference evidence="5 6" key="1">
    <citation type="submission" date="2016-03" db="EMBL/GenBank/DDBJ databases">
        <authorList>
            <person name="Devillers H."/>
        </authorList>
    </citation>
    <scope>NUCLEOTIDE SEQUENCE [LARGE SCALE GENOMIC DNA]</scope>
    <source>
        <strain evidence="5">CBS 6772</strain>
    </source>
</reference>
<evidence type="ECO:0000313" key="6">
    <source>
        <dbReference type="Proteomes" id="UP000190831"/>
    </source>
</evidence>
<comment type="similarity">
    <text evidence="4">Belongs to the GcvT family. CAF17/IBA57 subfamily.</text>
</comment>
<dbReference type="InterPro" id="IPR017703">
    <property type="entry name" value="YgfZ/GCV_T_CS"/>
</dbReference>
<name>A0A1G4MIU5_LACFM</name>
<dbReference type="NCBIfam" id="TIGR03317">
    <property type="entry name" value="ygfZ_signature"/>
    <property type="match status" value="1"/>
</dbReference>
<dbReference type="SUPFAM" id="SSF103025">
    <property type="entry name" value="Folate-binding domain"/>
    <property type="match status" value="1"/>
</dbReference>
<evidence type="ECO:0000256" key="4">
    <source>
        <dbReference type="ARBA" id="ARBA00093447"/>
    </source>
</evidence>
<dbReference type="STRING" id="4955.A0A1G4MIU5"/>
<dbReference type="OMA" id="PFECNLD"/>
<dbReference type="GO" id="GO:0016226">
    <property type="term" value="P:iron-sulfur cluster assembly"/>
    <property type="evidence" value="ECO:0007669"/>
    <property type="project" value="TreeGrafter"/>
</dbReference>
<dbReference type="OrthoDB" id="191995at2759"/>
<keyword evidence="2" id="KW-0809">Transit peptide</keyword>
<dbReference type="GO" id="GO:0005759">
    <property type="term" value="C:mitochondrial matrix"/>
    <property type="evidence" value="ECO:0007669"/>
    <property type="project" value="UniProtKB-SubCell"/>
</dbReference>
<evidence type="ECO:0000256" key="1">
    <source>
        <dbReference type="ARBA" id="ARBA00004305"/>
    </source>
</evidence>
<sequence length="476" mass="54586">MALICRNLLKQCFNKQIQAYSTLSERSKAHLKYCLLPDKSFLQIRGPDTVKFLNGLVMAKLLPTYVQKNLTTIVPDESRTNNISVENFDMSHGNWGLYNEHGEGGGPYISRFGTYTGFLNSKGKLITDTIIYPTPTWLDSVYDKKFPEYLLELDSKIVKHMYDIFETHKLISKVKFKEVGGEKLKSWHISIQFPSLPEGIQNPWIDNLILPSESSKEPNTSLEFSKHILSLLFSGNEHKILGIYLDRRITEAIFRNNEEPEVFRIITTSEVSDISDLFNPQGFPFEFVHEQIDFQEVRNERFQFGIVDSLSDFKQEAMLPLEINFDYIPGAVSFDKGCYVGQELTARTYSTGVLRKRAIPVKIGNPDLLKSLHADKYPKILSSIALDTDSSDRPAFSPFGTATKTIKNKRQRPAGTLICFEADYGVALFRTDYLKEAFKKNTKGMFYVSIPDSEQKIIIEPQEPLWFNEWQEDQDK</sequence>
<evidence type="ECO:0000256" key="3">
    <source>
        <dbReference type="ARBA" id="ARBA00023128"/>
    </source>
</evidence>
<dbReference type="PANTHER" id="PTHR22602">
    <property type="entry name" value="TRANSFERASE CAF17, MITOCHONDRIAL-RELATED"/>
    <property type="match status" value="1"/>
</dbReference>
<evidence type="ECO:0000256" key="2">
    <source>
        <dbReference type="ARBA" id="ARBA00022946"/>
    </source>
</evidence>
<dbReference type="AlphaFoldDB" id="A0A1G4MIU5"/>
<proteinExistence type="inferred from homology"/>
<accession>A0A1G4MIU5</accession>
<dbReference type="InterPro" id="IPR027266">
    <property type="entry name" value="TrmE/GcvT-like"/>
</dbReference>
<comment type="subcellular location">
    <subcellularLocation>
        <location evidence="1">Mitochondrion matrix</location>
    </subcellularLocation>
</comment>
<dbReference type="Gene3D" id="3.30.1360.120">
    <property type="entry name" value="Probable tRNA modification gtpase trme, domain 1"/>
    <property type="match status" value="1"/>
</dbReference>
<keyword evidence="3" id="KW-0496">Mitochondrion</keyword>
<dbReference type="Proteomes" id="UP000190831">
    <property type="component" value="Chromosome G"/>
</dbReference>
<gene>
    <name evidence="5" type="ORF">LAFE_0G17458G</name>
</gene>
<organism evidence="5 6">
    <name type="scientific">Lachancea fermentati</name>
    <name type="common">Zygosaccharomyces fermentati</name>
    <dbReference type="NCBI Taxonomy" id="4955"/>
    <lineage>
        <taxon>Eukaryota</taxon>
        <taxon>Fungi</taxon>
        <taxon>Dikarya</taxon>
        <taxon>Ascomycota</taxon>
        <taxon>Saccharomycotina</taxon>
        <taxon>Saccharomycetes</taxon>
        <taxon>Saccharomycetales</taxon>
        <taxon>Saccharomycetaceae</taxon>
        <taxon>Lachancea</taxon>
    </lineage>
</organism>
<keyword evidence="6" id="KW-1185">Reference proteome</keyword>
<dbReference type="InterPro" id="IPR045179">
    <property type="entry name" value="YgfZ/GcvT"/>
</dbReference>
<dbReference type="EMBL" id="LT598486">
    <property type="protein sequence ID" value="SCW03753.1"/>
    <property type="molecule type" value="Genomic_DNA"/>
</dbReference>
<dbReference type="PANTHER" id="PTHR22602:SF0">
    <property type="entry name" value="TRANSFERASE CAF17, MITOCHONDRIAL-RELATED"/>
    <property type="match status" value="1"/>
</dbReference>
<evidence type="ECO:0000313" key="5">
    <source>
        <dbReference type="EMBL" id="SCW03753.1"/>
    </source>
</evidence>